<proteinExistence type="predicted"/>
<sequence>MSASAMNSIDIDVGGTFTDMVLNVDGRIVQAKVPTTPYDLSLCFLNVIEVGAQELGWSLEELLSRVGMVRYSTTIAMNRLIERKGPRLALLTTEGHEDAILIGRGAQWIDGKRLHERRNLAAQQKPQPLIPRRMIAGIKERIDGRGQVVRPLDEEDAREKIHRLIDRGARGFVISLLWAFLNPVHERRLKEIIREEYKEYHIGYLPVVLSSDVLGKLGEYQRTMTAVLDAYLHRSLQIELSAMWDRLREHGYRGSFMMVQNSGGVTEIYKASASRTYNGGPVAGLIGARDIARQLGYTNVVASDVGGTSFDIGLVVSADVRNYEFNPVIDRWMVGLTMIQSLSIGAGGGSIARINRELGNRIEVGPQSAGSYPGPACYNQGGSEPTVTDADLMLGYLNPDYYFGGRMKLNKSAAERALRKLARPLHMDETEVAALIRRIVDENMASAIRKEVVLRGYRPEEFVLFAFGGGGPTHAAGYHGDIPQIVIFPYSPVFCALGSSIMDIIHVYEASHRFTVIEPFTGKAVIDREAFNNVVRRLKEQAEQELRAEGLNPEEALYTLELDMLYGGLIQPKRTATPGLFLNSEEDVWALYRRFEQEFSEAFSPLIVNLPGGVYIETFILKAIVPSHKVELVAHALHGPSPEEARKGSRPAYWPQISAWVDTPVYEQGRLLPGNEVHGPAILESEYTTVVIPPEMVYRVNTYGLGIMSHKKGEAIYADSHIRREAEVD</sequence>
<dbReference type="InterPro" id="IPR045079">
    <property type="entry name" value="Oxoprolinase-like"/>
</dbReference>
<dbReference type="Pfam" id="PF19278">
    <property type="entry name" value="Hydant_A_C"/>
    <property type="match status" value="1"/>
</dbReference>
<dbReference type="GO" id="GO:0017168">
    <property type="term" value="F:5-oxoprolinase (ATP-hydrolyzing) activity"/>
    <property type="evidence" value="ECO:0007669"/>
    <property type="project" value="TreeGrafter"/>
</dbReference>
<evidence type="ECO:0000259" key="3">
    <source>
        <dbReference type="Pfam" id="PF19278"/>
    </source>
</evidence>
<dbReference type="PANTHER" id="PTHR11365">
    <property type="entry name" value="5-OXOPROLINASE RELATED"/>
    <property type="match status" value="1"/>
</dbReference>
<dbReference type="EMBL" id="MCIF01000002">
    <property type="protein sequence ID" value="RAQ94034.1"/>
    <property type="molecule type" value="Genomic_DNA"/>
</dbReference>
<dbReference type="GO" id="GO:0005829">
    <property type="term" value="C:cytosol"/>
    <property type="evidence" value="ECO:0007669"/>
    <property type="project" value="TreeGrafter"/>
</dbReference>
<accession>A0A328VFE2</accession>
<reference evidence="4 5" key="1">
    <citation type="submission" date="2016-08" db="EMBL/GenBank/DDBJ databases">
        <title>Analysis of Carbohydrate Active Enzymes in Thermogemmatispora T81 Reveals Carbohydrate Degradation Ability.</title>
        <authorList>
            <person name="Tomazini A."/>
            <person name="Lal S."/>
            <person name="Stott M."/>
            <person name="Henrissat B."/>
            <person name="Polikarpov I."/>
            <person name="Sparling R."/>
            <person name="Levin D.B."/>
        </authorList>
    </citation>
    <scope>NUCLEOTIDE SEQUENCE [LARGE SCALE GENOMIC DNA]</scope>
    <source>
        <strain evidence="4 5">T81</strain>
    </source>
</reference>
<dbReference type="Pfam" id="PF01968">
    <property type="entry name" value="Hydantoinase_A"/>
    <property type="match status" value="1"/>
</dbReference>
<dbReference type="InterPro" id="IPR002821">
    <property type="entry name" value="Hydantoinase_A"/>
</dbReference>
<gene>
    <name evidence="4" type="ORF">A4R35_00720</name>
</gene>
<feature type="domain" description="Hydantoinase A/oxoprolinase" evidence="1">
    <location>
        <begin position="222"/>
        <end position="503"/>
    </location>
</feature>
<name>A0A328VFE2_9CHLR</name>
<dbReference type="PANTHER" id="PTHR11365:SF23">
    <property type="entry name" value="HYPOTHETICAL 5-OXOPROLINASE (EUROFUNG)-RELATED"/>
    <property type="match status" value="1"/>
</dbReference>
<dbReference type="Proteomes" id="UP000248706">
    <property type="component" value="Unassembled WGS sequence"/>
</dbReference>
<evidence type="ECO:0000259" key="1">
    <source>
        <dbReference type="Pfam" id="PF01968"/>
    </source>
</evidence>
<dbReference type="AlphaFoldDB" id="A0A328VFE2"/>
<protein>
    <submittedName>
        <fullName evidence="4">Acetophenone carboxylase</fullName>
    </submittedName>
</protein>
<organism evidence="4 5">
    <name type="scientific">Thermogemmatispora tikiterensis</name>
    <dbReference type="NCBI Taxonomy" id="1825093"/>
    <lineage>
        <taxon>Bacteria</taxon>
        <taxon>Bacillati</taxon>
        <taxon>Chloroflexota</taxon>
        <taxon>Ktedonobacteria</taxon>
        <taxon>Thermogemmatisporales</taxon>
        <taxon>Thermogemmatisporaceae</taxon>
        <taxon>Thermogemmatispora</taxon>
    </lineage>
</organism>
<dbReference type="Pfam" id="PF05378">
    <property type="entry name" value="Hydant_A_N"/>
    <property type="match status" value="1"/>
</dbReference>
<feature type="domain" description="Acetophenone carboxylase-like C-terminal" evidence="3">
    <location>
        <begin position="529"/>
        <end position="702"/>
    </location>
</feature>
<keyword evidence="5" id="KW-1185">Reference proteome</keyword>
<evidence type="ECO:0000313" key="4">
    <source>
        <dbReference type="EMBL" id="RAQ94034.1"/>
    </source>
</evidence>
<dbReference type="InterPro" id="IPR049517">
    <property type="entry name" value="ACX-like_C"/>
</dbReference>
<dbReference type="OrthoDB" id="9768323at2"/>
<evidence type="ECO:0000313" key="5">
    <source>
        <dbReference type="Proteomes" id="UP000248706"/>
    </source>
</evidence>
<feature type="domain" description="Hydantoinase/oxoprolinase N-terminal" evidence="2">
    <location>
        <begin position="9"/>
        <end position="196"/>
    </location>
</feature>
<dbReference type="RefSeq" id="WP_112425603.1">
    <property type="nucleotide sequence ID" value="NZ_MCIF01000002.1"/>
</dbReference>
<dbReference type="GO" id="GO:0006749">
    <property type="term" value="P:glutathione metabolic process"/>
    <property type="evidence" value="ECO:0007669"/>
    <property type="project" value="TreeGrafter"/>
</dbReference>
<dbReference type="InterPro" id="IPR008040">
    <property type="entry name" value="Hydant_A_N"/>
</dbReference>
<comment type="caution">
    <text evidence="4">The sequence shown here is derived from an EMBL/GenBank/DDBJ whole genome shotgun (WGS) entry which is preliminary data.</text>
</comment>
<evidence type="ECO:0000259" key="2">
    <source>
        <dbReference type="Pfam" id="PF05378"/>
    </source>
</evidence>